<dbReference type="EMBL" id="CP025791">
    <property type="protein sequence ID" value="AUP79119.1"/>
    <property type="molecule type" value="Genomic_DNA"/>
</dbReference>
<gene>
    <name evidence="1" type="ORF">C1H87_10575</name>
</gene>
<evidence type="ECO:0000313" key="2">
    <source>
        <dbReference type="Proteomes" id="UP000235826"/>
    </source>
</evidence>
<keyword evidence="2" id="KW-1185">Reference proteome</keyword>
<name>A0A2K9PPZ5_9FLAO</name>
<proteinExistence type="predicted"/>
<protein>
    <submittedName>
        <fullName evidence="1">Uncharacterized protein</fullName>
    </submittedName>
</protein>
<dbReference type="AlphaFoldDB" id="A0A2K9PPZ5"/>
<sequence>MYLKDINHHNKKLKLFLRMKENKTFELPENQKIEIDRRLSRMEKGETKFYTWEQVEQKLKQAL</sequence>
<evidence type="ECO:0000313" key="1">
    <source>
        <dbReference type="EMBL" id="AUP79119.1"/>
    </source>
</evidence>
<reference evidence="1 2" key="1">
    <citation type="submission" date="2018-01" db="EMBL/GenBank/DDBJ databases">
        <title>Complete genome sequence of Flavivirga eckloniae ECD14 isolated from seaweed Ecklonia cava.</title>
        <authorList>
            <person name="Lee J.H."/>
            <person name="Baik K.S."/>
            <person name="Seong C.N."/>
        </authorList>
    </citation>
    <scope>NUCLEOTIDE SEQUENCE [LARGE SCALE GENOMIC DNA]</scope>
    <source>
        <strain evidence="1 2">ECD14</strain>
    </source>
</reference>
<dbReference type="InterPro" id="IPR013406">
    <property type="entry name" value="CHP02574_addiction_mod"/>
</dbReference>
<accession>A0A2K9PPZ5</accession>
<dbReference type="KEGG" id="fek:C1H87_10575"/>
<organism evidence="1 2">
    <name type="scientific">Flavivirga eckloniae</name>
    <dbReference type="NCBI Taxonomy" id="1803846"/>
    <lineage>
        <taxon>Bacteria</taxon>
        <taxon>Pseudomonadati</taxon>
        <taxon>Bacteroidota</taxon>
        <taxon>Flavobacteriia</taxon>
        <taxon>Flavobacteriales</taxon>
        <taxon>Flavobacteriaceae</taxon>
        <taxon>Flavivirga</taxon>
    </lineage>
</organism>
<dbReference type="Pfam" id="PF09720">
    <property type="entry name" value="Unstab_antitox"/>
    <property type="match status" value="1"/>
</dbReference>
<dbReference type="Proteomes" id="UP000235826">
    <property type="component" value="Chromosome"/>
</dbReference>